<keyword evidence="12" id="KW-0472">Membrane</keyword>
<evidence type="ECO:0000313" key="21">
    <source>
        <dbReference type="Proteomes" id="UP000246464"/>
    </source>
</evidence>
<feature type="domain" description="FAS1" evidence="18">
    <location>
        <begin position="1"/>
        <end position="102"/>
    </location>
</feature>
<dbReference type="SUPFAM" id="SSF55961">
    <property type="entry name" value="Bet v1-like"/>
    <property type="match status" value="1"/>
</dbReference>
<gene>
    <name evidence="20" type="ORF">SMAX5B_017236</name>
</gene>
<keyword evidence="7" id="KW-0282">Flagellum</keyword>
<evidence type="ECO:0000256" key="13">
    <source>
        <dbReference type="ARBA" id="ARBA00023273"/>
    </source>
</evidence>
<evidence type="ECO:0000256" key="14">
    <source>
        <dbReference type="ARBA" id="ARBA00070345"/>
    </source>
</evidence>
<dbReference type="FunFam" id="3.30.530.20:FF:000008">
    <property type="entry name" value="START domain containing 10"/>
    <property type="match status" value="1"/>
</dbReference>
<dbReference type="SMART" id="SM00554">
    <property type="entry name" value="FAS1"/>
    <property type="match status" value="1"/>
</dbReference>
<protein>
    <recommendedName>
        <fullName evidence="14">START domain-containing protein 10</fullName>
    </recommendedName>
    <alternativeName>
        <fullName evidence="15">PCTP-like protein</fullName>
    </alternativeName>
    <alternativeName>
        <fullName evidence="16">StAR-related lipid transfer protein 10</fullName>
    </alternativeName>
</protein>
<keyword evidence="5" id="KW-0963">Cytoplasm</keyword>
<keyword evidence="9" id="KW-0445">Lipid transport</keyword>
<evidence type="ECO:0000256" key="15">
    <source>
        <dbReference type="ARBA" id="ARBA00076937"/>
    </source>
</evidence>
<evidence type="ECO:0000256" key="8">
    <source>
        <dbReference type="ARBA" id="ARBA00022990"/>
    </source>
</evidence>
<organism evidence="20 21">
    <name type="scientific">Scophthalmus maximus</name>
    <name type="common">Turbot</name>
    <name type="synonym">Psetta maxima</name>
    <dbReference type="NCBI Taxonomy" id="52904"/>
    <lineage>
        <taxon>Eukaryota</taxon>
        <taxon>Metazoa</taxon>
        <taxon>Chordata</taxon>
        <taxon>Craniata</taxon>
        <taxon>Vertebrata</taxon>
        <taxon>Euteleostomi</taxon>
        <taxon>Actinopterygii</taxon>
        <taxon>Neopterygii</taxon>
        <taxon>Teleostei</taxon>
        <taxon>Neoteleostei</taxon>
        <taxon>Acanthomorphata</taxon>
        <taxon>Carangaria</taxon>
        <taxon>Pleuronectiformes</taxon>
        <taxon>Pleuronectoidei</taxon>
        <taxon>Scophthalmidae</taxon>
        <taxon>Scophthalmus</taxon>
    </lineage>
</organism>
<dbReference type="GO" id="GO:0008289">
    <property type="term" value="F:lipid binding"/>
    <property type="evidence" value="ECO:0007669"/>
    <property type="project" value="UniProtKB-KW"/>
</dbReference>
<dbReference type="InterPro" id="IPR002913">
    <property type="entry name" value="START_lipid-bd_dom"/>
</dbReference>
<evidence type="ECO:0000256" key="3">
    <source>
        <dbReference type="ARBA" id="ARBA00004496"/>
    </source>
</evidence>
<accession>A0A2U9C4X0</accession>
<dbReference type="EMBL" id="CP026255">
    <property type="protein sequence ID" value="AWP11594.1"/>
    <property type="molecule type" value="Genomic_DNA"/>
</dbReference>
<evidence type="ECO:0000256" key="5">
    <source>
        <dbReference type="ARBA" id="ARBA00022490"/>
    </source>
</evidence>
<dbReference type="PANTHER" id="PTHR19308:SF2">
    <property type="entry name" value="START DOMAIN-CONTAINING PROTEIN"/>
    <property type="match status" value="1"/>
</dbReference>
<dbReference type="AlphaFoldDB" id="A0A2U9C4X0"/>
<dbReference type="InterPro" id="IPR041951">
    <property type="entry name" value="STARD10_START"/>
</dbReference>
<feature type="region of interest" description="Disordered" evidence="17">
    <location>
        <begin position="430"/>
        <end position="452"/>
    </location>
</feature>
<evidence type="ECO:0000259" key="19">
    <source>
        <dbReference type="PROSITE" id="PS50848"/>
    </source>
</evidence>
<dbReference type="SMART" id="SM00234">
    <property type="entry name" value="START"/>
    <property type="match status" value="1"/>
</dbReference>
<evidence type="ECO:0000259" key="18">
    <source>
        <dbReference type="PROSITE" id="PS50213"/>
    </source>
</evidence>
<evidence type="ECO:0000256" key="17">
    <source>
        <dbReference type="SAM" id="MobiDB-lite"/>
    </source>
</evidence>
<keyword evidence="8" id="KW-0007">Acetylation</keyword>
<dbReference type="Pfam" id="PF02469">
    <property type="entry name" value="Fasciclin"/>
    <property type="match status" value="2"/>
</dbReference>
<evidence type="ECO:0000256" key="9">
    <source>
        <dbReference type="ARBA" id="ARBA00023055"/>
    </source>
</evidence>
<name>A0A2U9C4X0_SCOMX</name>
<dbReference type="GO" id="GO:0005829">
    <property type="term" value="C:cytosol"/>
    <property type="evidence" value="ECO:0007669"/>
    <property type="project" value="UniProtKB-ARBA"/>
</dbReference>
<dbReference type="PANTHER" id="PTHR19308">
    <property type="entry name" value="PHOSPHATIDYLCHOLINE TRANSFER PROTEIN"/>
    <property type="match status" value="1"/>
</dbReference>
<evidence type="ECO:0000313" key="20">
    <source>
        <dbReference type="EMBL" id="AWP11594.1"/>
    </source>
</evidence>
<reference evidence="20 21" key="1">
    <citation type="submission" date="2017-12" db="EMBL/GenBank/DDBJ databases">
        <title>Integrating genomic resources of turbot (Scophthalmus maximus) in depth evaluation of genetic and physical mapping variation across individuals.</title>
        <authorList>
            <person name="Martinez P."/>
        </authorList>
    </citation>
    <scope>NUCLEOTIDE SEQUENCE [LARGE SCALE GENOMIC DNA]</scope>
</reference>
<feature type="domain" description="FAS1" evidence="18">
    <location>
        <begin position="106"/>
        <end position="168"/>
    </location>
</feature>
<evidence type="ECO:0000256" key="10">
    <source>
        <dbReference type="ARBA" id="ARBA00023069"/>
    </source>
</evidence>
<evidence type="ECO:0000256" key="12">
    <source>
        <dbReference type="ARBA" id="ARBA00023136"/>
    </source>
</evidence>
<dbReference type="Gene3D" id="2.30.180.10">
    <property type="entry name" value="FAS1 domain"/>
    <property type="match status" value="2"/>
</dbReference>
<comment type="subcellular location">
    <subcellularLocation>
        <location evidence="1">Cell projection</location>
        <location evidence="1">Cilium</location>
        <location evidence="1">Flagellum</location>
    </subcellularLocation>
    <subcellularLocation>
        <location evidence="3">Cytoplasm</location>
    </subcellularLocation>
    <subcellularLocation>
        <location evidence="2">Membrane</location>
    </subcellularLocation>
</comment>
<sequence length="452" mass="51230">MGSEALTMLAPQNDAFKGSLTMSPDMRRLMTNHMLKETLSSKSLYHGQELETLGGLKLRVFVYRNTEFEFGHRHNLCIENACIAAHDKTGRYAAMFTVDKVLTPPMGTIMDVLKADDRFSVLVGAIQTAGMTELLNQQRALTFFAPTNDAFNTLPRAELNKLLHSEVVIPSSEIVPPRYNGTQIVSCRGAEMPVQVPDDSDFSSFKDQCLSSDGWTSRYSRGGVTVWCRGEEGHNVQTLKMRIMCKDVMAETLYDVLHDTSYRRKWDTNMIDTYDIGRLTVNTDVGYYSWKCPTPLKNRDFVTMRSWLPLGSDFLIINYSVKHPKHPPKKEFVRAVSLLTGYLIQSNGTNGSTLYYLTQVDPKGSLPKWVVNRVSQFVAPKAMRKIYKASLKYPEWKRKHNPGLKPWMFPEQNTLPCISASELTVQRADSLENIDESGVSEEKTHHSDDEET</sequence>
<evidence type="ECO:0000256" key="7">
    <source>
        <dbReference type="ARBA" id="ARBA00022846"/>
    </source>
</evidence>
<dbReference type="PROSITE" id="PS50213">
    <property type="entry name" value="FAS1"/>
    <property type="match status" value="2"/>
</dbReference>
<keyword evidence="11" id="KW-0446">Lipid-binding</keyword>
<keyword evidence="4" id="KW-0813">Transport</keyword>
<dbReference type="STRING" id="52904.ENSSMAP00000010241"/>
<evidence type="ECO:0000256" key="2">
    <source>
        <dbReference type="ARBA" id="ARBA00004370"/>
    </source>
</evidence>
<dbReference type="GO" id="GO:0031514">
    <property type="term" value="C:motile cilium"/>
    <property type="evidence" value="ECO:0007669"/>
    <property type="project" value="UniProtKB-SubCell"/>
</dbReference>
<dbReference type="GO" id="GO:0006869">
    <property type="term" value="P:lipid transport"/>
    <property type="evidence" value="ECO:0007669"/>
    <property type="project" value="UniProtKB-KW"/>
</dbReference>
<dbReference type="InterPro" id="IPR000782">
    <property type="entry name" value="FAS1_domain"/>
</dbReference>
<keyword evidence="21" id="KW-1185">Reference proteome</keyword>
<dbReference type="InterPro" id="IPR051213">
    <property type="entry name" value="START_lipid_transfer"/>
</dbReference>
<dbReference type="InterPro" id="IPR036378">
    <property type="entry name" value="FAS1_dom_sf"/>
</dbReference>
<feature type="compositionally biased region" description="Basic and acidic residues" evidence="17">
    <location>
        <begin position="440"/>
        <end position="452"/>
    </location>
</feature>
<dbReference type="Pfam" id="PF01852">
    <property type="entry name" value="START"/>
    <property type="match status" value="1"/>
</dbReference>
<keyword evidence="10" id="KW-0969">Cilium</keyword>
<feature type="domain" description="START" evidence="19">
    <location>
        <begin position="211"/>
        <end position="395"/>
    </location>
</feature>
<evidence type="ECO:0000256" key="6">
    <source>
        <dbReference type="ARBA" id="ARBA00022553"/>
    </source>
</evidence>
<dbReference type="GO" id="GO:0016020">
    <property type="term" value="C:membrane"/>
    <property type="evidence" value="ECO:0007669"/>
    <property type="project" value="UniProtKB-SubCell"/>
</dbReference>
<dbReference type="CDD" id="cd08871">
    <property type="entry name" value="START_STARD10-like"/>
    <property type="match status" value="1"/>
</dbReference>
<dbReference type="Proteomes" id="UP000246464">
    <property type="component" value="Chromosome 13"/>
</dbReference>
<keyword evidence="6" id="KW-0597">Phosphoprotein</keyword>
<evidence type="ECO:0000256" key="11">
    <source>
        <dbReference type="ARBA" id="ARBA00023121"/>
    </source>
</evidence>
<proteinExistence type="predicted"/>
<keyword evidence="13" id="KW-0966">Cell projection</keyword>
<dbReference type="SUPFAM" id="SSF82153">
    <property type="entry name" value="FAS1 domain"/>
    <property type="match status" value="2"/>
</dbReference>
<dbReference type="InterPro" id="IPR023393">
    <property type="entry name" value="START-like_dom_sf"/>
</dbReference>
<evidence type="ECO:0000256" key="16">
    <source>
        <dbReference type="ARBA" id="ARBA00080073"/>
    </source>
</evidence>
<dbReference type="PROSITE" id="PS50848">
    <property type="entry name" value="START"/>
    <property type="match status" value="1"/>
</dbReference>
<dbReference type="Gene3D" id="3.30.530.20">
    <property type="match status" value="1"/>
</dbReference>
<evidence type="ECO:0000256" key="1">
    <source>
        <dbReference type="ARBA" id="ARBA00004230"/>
    </source>
</evidence>
<evidence type="ECO:0000256" key="4">
    <source>
        <dbReference type="ARBA" id="ARBA00022448"/>
    </source>
</evidence>